<proteinExistence type="predicted"/>
<feature type="compositionally biased region" description="Acidic residues" evidence="1">
    <location>
        <begin position="23"/>
        <end position="37"/>
    </location>
</feature>
<dbReference type="Proteomes" id="UP000620124">
    <property type="component" value="Unassembled WGS sequence"/>
</dbReference>
<feature type="compositionally biased region" description="Basic and acidic residues" evidence="1">
    <location>
        <begin position="208"/>
        <end position="225"/>
    </location>
</feature>
<name>A0A8H6Z773_9AGAR</name>
<protein>
    <submittedName>
        <fullName evidence="2">Uncharacterized protein</fullName>
    </submittedName>
</protein>
<organism evidence="2 3">
    <name type="scientific">Mycena venus</name>
    <dbReference type="NCBI Taxonomy" id="2733690"/>
    <lineage>
        <taxon>Eukaryota</taxon>
        <taxon>Fungi</taxon>
        <taxon>Dikarya</taxon>
        <taxon>Basidiomycota</taxon>
        <taxon>Agaricomycotina</taxon>
        <taxon>Agaricomycetes</taxon>
        <taxon>Agaricomycetidae</taxon>
        <taxon>Agaricales</taxon>
        <taxon>Marasmiineae</taxon>
        <taxon>Mycenaceae</taxon>
        <taxon>Mycena</taxon>
    </lineage>
</organism>
<gene>
    <name evidence="2" type="ORF">MVEN_00084900</name>
</gene>
<keyword evidence="3" id="KW-1185">Reference proteome</keyword>
<evidence type="ECO:0000313" key="3">
    <source>
        <dbReference type="Proteomes" id="UP000620124"/>
    </source>
</evidence>
<dbReference type="AlphaFoldDB" id="A0A8H6Z773"/>
<comment type="caution">
    <text evidence="2">The sequence shown here is derived from an EMBL/GenBank/DDBJ whole genome shotgun (WGS) entry which is preliminary data.</text>
</comment>
<feature type="region of interest" description="Disordered" evidence="1">
    <location>
        <begin position="208"/>
        <end position="236"/>
    </location>
</feature>
<reference evidence="2" key="1">
    <citation type="submission" date="2020-05" db="EMBL/GenBank/DDBJ databases">
        <title>Mycena genomes resolve the evolution of fungal bioluminescence.</title>
        <authorList>
            <person name="Tsai I.J."/>
        </authorList>
    </citation>
    <scope>NUCLEOTIDE SEQUENCE</scope>
    <source>
        <strain evidence="2">CCC161011</strain>
    </source>
</reference>
<evidence type="ECO:0000256" key="1">
    <source>
        <dbReference type="SAM" id="MobiDB-lite"/>
    </source>
</evidence>
<accession>A0A8H6Z773</accession>
<dbReference type="EMBL" id="JACAZI010000001">
    <property type="protein sequence ID" value="KAF7372254.1"/>
    <property type="molecule type" value="Genomic_DNA"/>
</dbReference>
<feature type="compositionally biased region" description="Acidic residues" evidence="1">
    <location>
        <begin position="45"/>
        <end position="87"/>
    </location>
</feature>
<evidence type="ECO:0000313" key="2">
    <source>
        <dbReference type="EMBL" id="KAF7372254.1"/>
    </source>
</evidence>
<sequence length="457" mass="51526">MSTRAASRKISTSIATLAAQDELGSDDEMVLDPDANMDVDITLVDGEEEEGSEEEEDDDEEEEVDDDEDREEEEELEDQEEEEDEEVVVVPQKRKQKRPPPREIEYKIAIYTAEQMKKTQSSRGPPNTQVVNVYSNEPWKRLKSHILTKINSVLKPDNLNFFDFTITFKVPRQVSDPMHLADDEHYKYLVKKALLIQKNPSAKIIVEPKETSAMTDKENNDEETKKGKKGSKKTRVPNARDILPANVALNEKIGELRERWICPTPGGSCGSAHCDFSPTEPEHFPLSHTHMQSWAAAWYADLETPPNNEHFDRVAAAAWAAKSPLLQRRLEQKEAASAKHAPAAPQVHINFPPEIANLLRPAPPIAAPNAFIPRPNSSNMLISPSRVSGADLSIEDFCSLYDLDSDISHRFKEHKFKRTTAFKFVEVEELKEMGFMKGEIAELKVAVETWSKAAIAD</sequence>
<dbReference type="OrthoDB" id="3063862at2759"/>
<feature type="region of interest" description="Disordered" evidence="1">
    <location>
        <begin position="18"/>
        <end position="101"/>
    </location>
</feature>
<feature type="compositionally biased region" description="Basic residues" evidence="1">
    <location>
        <begin position="226"/>
        <end position="235"/>
    </location>
</feature>